<dbReference type="InParanoid" id="F0YH42"/>
<name>F0YH42_AURAN</name>
<dbReference type="GO" id="GO:0005681">
    <property type="term" value="C:spliceosomal complex"/>
    <property type="evidence" value="ECO:0007669"/>
    <property type="project" value="TreeGrafter"/>
</dbReference>
<dbReference type="Proteomes" id="UP000002729">
    <property type="component" value="Unassembled WGS sequence"/>
</dbReference>
<dbReference type="GeneID" id="20220924"/>
<dbReference type="InterPro" id="IPR052225">
    <property type="entry name" value="Ser/Arg_repetitive_matrix"/>
</dbReference>
<dbReference type="PROSITE" id="PS51025">
    <property type="entry name" value="PWI"/>
    <property type="match status" value="1"/>
</dbReference>
<dbReference type="GO" id="GO:0006397">
    <property type="term" value="P:mRNA processing"/>
    <property type="evidence" value="ECO:0007669"/>
    <property type="project" value="UniProtKB-KW"/>
</dbReference>
<feature type="domain" description="PWI" evidence="2">
    <location>
        <begin position="22"/>
        <end position="129"/>
    </location>
</feature>
<dbReference type="RefSeq" id="XP_009039657.1">
    <property type="nucleotide sequence ID" value="XM_009041409.1"/>
</dbReference>
<proteinExistence type="predicted"/>
<dbReference type="SMART" id="SM00311">
    <property type="entry name" value="PWI"/>
    <property type="match status" value="1"/>
</dbReference>
<evidence type="ECO:0000259" key="2">
    <source>
        <dbReference type="PROSITE" id="PS51025"/>
    </source>
</evidence>
<protein>
    <recommendedName>
        <fullName evidence="2">PWI domain-containing protein</fullName>
    </recommendedName>
</protein>
<reference evidence="3 4" key="1">
    <citation type="journal article" date="2011" name="Proc. Natl. Acad. Sci. U.S.A.">
        <title>Niche of harmful alga Aureococcus anophagefferens revealed through ecogenomics.</title>
        <authorList>
            <person name="Gobler C.J."/>
            <person name="Berry D.L."/>
            <person name="Dyhrman S.T."/>
            <person name="Wilhelm S.W."/>
            <person name="Salamov A."/>
            <person name="Lobanov A.V."/>
            <person name="Zhang Y."/>
            <person name="Collier J.L."/>
            <person name="Wurch L.L."/>
            <person name="Kustka A.B."/>
            <person name="Dill B.D."/>
            <person name="Shah M."/>
            <person name="VerBerkmoes N.C."/>
            <person name="Kuo A."/>
            <person name="Terry A."/>
            <person name="Pangilinan J."/>
            <person name="Lindquist E.A."/>
            <person name="Lucas S."/>
            <person name="Paulsen I.T."/>
            <person name="Hattenrath-Lehmann T.K."/>
            <person name="Talmage S.C."/>
            <person name="Walker E.A."/>
            <person name="Koch F."/>
            <person name="Burson A.M."/>
            <person name="Marcoval M.A."/>
            <person name="Tang Y.Z."/>
            <person name="Lecleir G.R."/>
            <person name="Coyne K.J."/>
            <person name="Berg G.M."/>
            <person name="Bertrand E.M."/>
            <person name="Saito M.A."/>
            <person name="Gladyshev V.N."/>
            <person name="Grigoriev I.V."/>
        </authorList>
    </citation>
    <scope>NUCLEOTIDE SEQUENCE [LARGE SCALE GENOMIC DNA]</scope>
    <source>
        <strain evidence="4">CCMP 1984</strain>
    </source>
</reference>
<dbReference type="PANTHER" id="PTHR23148:SF0">
    <property type="entry name" value="SERINE_ARGININE REPETITIVE MATRIX PROTEIN 1"/>
    <property type="match status" value="1"/>
</dbReference>
<sequence>MSVDIKNYGDADKKLIKKLTAAGKFDASLDQKLNIEKVNVEVMVRWVNERLTELLGFEDDVVVNLVENMLTQTQDAFSGQVKRVDPKQLQIQLTGFLDRQAAPFVAELWKLLLDAQDAPHGIPRAFVERKKAELLKRQATRD</sequence>
<dbReference type="Pfam" id="PF01480">
    <property type="entry name" value="PWI"/>
    <property type="match status" value="1"/>
</dbReference>
<accession>F0YH42</accession>
<dbReference type="InterPro" id="IPR002483">
    <property type="entry name" value="PWI_dom"/>
</dbReference>
<dbReference type="InterPro" id="IPR036483">
    <property type="entry name" value="PWI_dom_sf"/>
</dbReference>
<dbReference type="OMA" id="FEDEIVC"/>
<dbReference type="eggNOG" id="KOG2146">
    <property type="taxonomic scope" value="Eukaryota"/>
</dbReference>
<dbReference type="GO" id="GO:0048024">
    <property type="term" value="P:regulation of mRNA splicing, via spliceosome"/>
    <property type="evidence" value="ECO:0007669"/>
    <property type="project" value="TreeGrafter"/>
</dbReference>
<keyword evidence="4" id="KW-1185">Reference proteome</keyword>
<dbReference type="Gene3D" id="1.20.1390.10">
    <property type="entry name" value="PWI domain"/>
    <property type="match status" value="1"/>
</dbReference>
<keyword evidence="1" id="KW-0507">mRNA processing</keyword>
<evidence type="ECO:0000313" key="4">
    <source>
        <dbReference type="Proteomes" id="UP000002729"/>
    </source>
</evidence>
<dbReference type="EMBL" id="GL833140">
    <property type="protein sequence ID" value="EGB05523.1"/>
    <property type="molecule type" value="Genomic_DNA"/>
</dbReference>
<dbReference type="KEGG" id="aaf:AURANDRAFT_30707"/>
<dbReference type="SUPFAM" id="SSF101233">
    <property type="entry name" value="PWI domain"/>
    <property type="match status" value="1"/>
</dbReference>
<feature type="non-terminal residue" evidence="3">
    <location>
        <position position="142"/>
    </location>
</feature>
<organism evidence="4">
    <name type="scientific">Aureococcus anophagefferens</name>
    <name type="common">Harmful bloom alga</name>
    <dbReference type="NCBI Taxonomy" id="44056"/>
    <lineage>
        <taxon>Eukaryota</taxon>
        <taxon>Sar</taxon>
        <taxon>Stramenopiles</taxon>
        <taxon>Ochrophyta</taxon>
        <taxon>Pelagophyceae</taxon>
        <taxon>Pelagomonadales</taxon>
        <taxon>Pelagomonadaceae</taxon>
        <taxon>Aureococcus</taxon>
    </lineage>
</organism>
<evidence type="ECO:0000313" key="3">
    <source>
        <dbReference type="EMBL" id="EGB05523.1"/>
    </source>
</evidence>
<evidence type="ECO:0000256" key="1">
    <source>
        <dbReference type="ARBA" id="ARBA00022664"/>
    </source>
</evidence>
<dbReference type="AlphaFoldDB" id="F0YH42"/>
<dbReference type="OrthoDB" id="163257at2759"/>
<dbReference type="PANTHER" id="PTHR23148">
    <property type="entry name" value="SERINE/ARGININE REGULATED NUCLEAR MATRIX PROTEIN"/>
    <property type="match status" value="1"/>
</dbReference>
<gene>
    <name evidence="3" type="ORF">AURANDRAFT_30707</name>
</gene>
<dbReference type="GO" id="GO:0003723">
    <property type="term" value="F:RNA binding"/>
    <property type="evidence" value="ECO:0007669"/>
    <property type="project" value="TreeGrafter"/>
</dbReference>